<comment type="cofactor">
    <cofactor evidence="1">
        <name>NAD(+)</name>
        <dbReference type="ChEBI" id="CHEBI:57540"/>
    </cofactor>
</comment>
<evidence type="ECO:0000259" key="6">
    <source>
        <dbReference type="SMART" id="SM00997"/>
    </source>
</evidence>
<dbReference type="InterPro" id="IPR036291">
    <property type="entry name" value="NAD(P)-bd_dom_sf"/>
</dbReference>
<evidence type="ECO:0000313" key="7">
    <source>
        <dbReference type="EMBL" id="TDB96558.1"/>
    </source>
</evidence>
<dbReference type="PANTHER" id="PTHR23420">
    <property type="entry name" value="ADENOSYLHOMOCYSTEINASE"/>
    <property type="match status" value="1"/>
</dbReference>
<dbReference type="SUPFAM" id="SSF52283">
    <property type="entry name" value="Formate/glycerate dehydrogenase catalytic domain-like"/>
    <property type="match status" value="1"/>
</dbReference>
<dbReference type="Pfam" id="PF05221">
    <property type="entry name" value="AdoHcyase"/>
    <property type="match status" value="1"/>
</dbReference>
<evidence type="ECO:0000256" key="5">
    <source>
        <dbReference type="SAM" id="MobiDB-lite"/>
    </source>
</evidence>
<keyword evidence="4" id="KW-0520">NAD</keyword>
<comment type="caution">
    <text evidence="7">The sequence shown here is derived from an EMBL/GenBank/DDBJ whole genome shotgun (WGS) entry which is preliminary data.</text>
</comment>
<dbReference type="SMART" id="SM00996">
    <property type="entry name" value="AdoHcyase"/>
    <property type="match status" value="1"/>
</dbReference>
<dbReference type="PANTHER" id="PTHR23420:SF0">
    <property type="entry name" value="ADENOSYLHOMOCYSTEINASE"/>
    <property type="match status" value="1"/>
</dbReference>
<feature type="domain" description="S-adenosyl-L-homocysteine hydrolase NAD binding" evidence="6">
    <location>
        <begin position="205"/>
        <end position="362"/>
    </location>
</feature>
<name>A0ABY2DHD0_9ACTN</name>
<reference evidence="7 8" key="1">
    <citation type="submission" date="2019-02" db="EMBL/GenBank/DDBJ databases">
        <title>Draft genome sequences of novel Actinobacteria.</title>
        <authorList>
            <person name="Sahin N."/>
            <person name="Ay H."/>
            <person name="Saygin H."/>
        </authorList>
    </citation>
    <scope>NUCLEOTIDE SEQUENCE [LARGE SCALE GENOMIC DNA]</scope>
    <source>
        <strain evidence="7 8">JCM 30529</strain>
    </source>
</reference>
<keyword evidence="3" id="KW-0554">One-carbon metabolism</keyword>
<accession>A0ABY2DHD0</accession>
<keyword evidence="8" id="KW-1185">Reference proteome</keyword>
<sequence>MTTTDTERGPAAGRAAAPPTDPPSTDAARSGTRPSASATARLRLAWRQMPVLAALRRQVRADRPLLGVPVAAAMHVSTETAHLMVTLKDAGARLLLHPSNLGTLDPAAVAELRRRAIRVNLPDTGSASLTEQLAAFRPRLLADNGTLLTACADVPALAGDLLGATVHSRNAERTARALAAAGRLPVPVIPVADSVLKSAVETPAGTGQSTVHALVRATGVQLGGKRAVVVGYGTAGTGIARYLQAMRCRVTVVDTSAVACLRALADGHAVGALDTVLADDDDVGVATGTRKVVTDRHLDLLPDGVLLGNIGHYPDAIDVPALTRAADRVTALGGGVHEYLLAGRSVFLLGEGSQLNHVCAGGNSSETMDLTLSLHVLCLLHLVRRPDDLVPGLNPLPDSFSETVARAKLRALGHVA</sequence>
<organism evidence="7 8">
    <name type="scientific">Micromonospora fluostatini</name>
    <dbReference type="NCBI Taxonomy" id="1629071"/>
    <lineage>
        <taxon>Bacteria</taxon>
        <taxon>Bacillati</taxon>
        <taxon>Actinomycetota</taxon>
        <taxon>Actinomycetes</taxon>
        <taxon>Micromonosporales</taxon>
        <taxon>Micromonosporaceae</taxon>
        <taxon>Micromonospora</taxon>
    </lineage>
</organism>
<dbReference type="Pfam" id="PF00670">
    <property type="entry name" value="AdoHcyase_NAD"/>
    <property type="match status" value="1"/>
</dbReference>
<feature type="region of interest" description="Disordered" evidence="5">
    <location>
        <begin position="1"/>
        <end position="36"/>
    </location>
</feature>
<evidence type="ECO:0000256" key="3">
    <source>
        <dbReference type="ARBA" id="ARBA00022563"/>
    </source>
</evidence>
<proteinExistence type="inferred from homology"/>
<comment type="similarity">
    <text evidence="2">Belongs to the adenosylhomocysteinase family.</text>
</comment>
<evidence type="ECO:0000313" key="8">
    <source>
        <dbReference type="Proteomes" id="UP000295626"/>
    </source>
</evidence>
<evidence type="ECO:0000256" key="4">
    <source>
        <dbReference type="ARBA" id="ARBA00023027"/>
    </source>
</evidence>
<gene>
    <name evidence="7" type="ORF">E1091_09190</name>
</gene>
<dbReference type="Gene3D" id="3.40.50.1480">
    <property type="entry name" value="Adenosylhomocysteinase-like"/>
    <property type="match status" value="1"/>
</dbReference>
<dbReference type="InterPro" id="IPR015878">
    <property type="entry name" value="Ado_hCys_hydrolase_NAD-bd"/>
</dbReference>
<evidence type="ECO:0000256" key="1">
    <source>
        <dbReference type="ARBA" id="ARBA00001911"/>
    </source>
</evidence>
<dbReference type="Proteomes" id="UP000295626">
    <property type="component" value="Unassembled WGS sequence"/>
</dbReference>
<protein>
    <recommendedName>
        <fullName evidence="6">S-adenosyl-L-homocysteine hydrolase NAD binding domain-containing protein</fullName>
    </recommendedName>
</protein>
<dbReference type="Gene3D" id="3.40.50.720">
    <property type="entry name" value="NAD(P)-binding Rossmann-like Domain"/>
    <property type="match status" value="1"/>
</dbReference>
<dbReference type="InterPro" id="IPR000043">
    <property type="entry name" value="Adenosylhomocysteinase-like"/>
</dbReference>
<dbReference type="InterPro" id="IPR042172">
    <property type="entry name" value="Adenosylhomocyst_ase-like_sf"/>
</dbReference>
<feature type="compositionally biased region" description="Low complexity" evidence="5">
    <location>
        <begin position="9"/>
        <end position="28"/>
    </location>
</feature>
<evidence type="ECO:0000256" key="2">
    <source>
        <dbReference type="ARBA" id="ARBA00007122"/>
    </source>
</evidence>
<dbReference type="SUPFAM" id="SSF51735">
    <property type="entry name" value="NAD(P)-binding Rossmann-fold domains"/>
    <property type="match status" value="1"/>
</dbReference>
<dbReference type="SMART" id="SM00997">
    <property type="entry name" value="AdoHcyase_NAD"/>
    <property type="match status" value="1"/>
</dbReference>
<dbReference type="EMBL" id="SMKE01000265">
    <property type="protein sequence ID" value="TDB96558.1"/>
    <property type="molecule type" value="Genomic_DNA"/>
</dbReference>